<gene>
    <name evidence="1" type="ORF">DT076_01845</name>
</gene>
<reference evidence="1 2" key="1">
    <citation type="submission" date="2018-07" db="EMBL/GenBank/DDBJ databases">
        <title>Desertimonas flava gen. nov. sp. nov.</title>
        <authorList>
            <person name="Liu S."/>
        </authorList>
    </citation>
    <scope>NUCLEOTIDE SEQUENCE [LARGE SCALE GENOMIC DNA]</scope>
    <source>
        <strain evidence="1 2">16Sb5-5</strain>
    </source>
</reference>
<sequence>MAVIIGSTRPSRTCPDIARSVLDTAQVGSPVHPGLIDRADVHLPFLDEPLRPALGMYQYEHTRTWGDKPTSDVWRPCAR</sequence>
<name>A0A367YZG7_9ACTN</name>
<evidence type="ECO:0000313" key="2">
    <source>
        <dbReference type="Proteomes" id="UP000252770"/>
    </source>
</evidence>
<accession>A0A367YZG7</accession>
<keyword evidence="2" id="KW-1185">Reference proteome</keyword>
<protein>
    <recommendedName>
        <fullName evidence="3">NADPH-dependent FMN reductase-like domain-containing protein</fullName>
    </recommendedName>
</protein>
<dbReference type="InterPro" id="IPR029039">
    <property type="entry name" value="Flavoprotein-like_sf"/>
</dbReference>
<organism evidence="1 2">
    <name type="scientific">Desertihabitans brevis</name>
    <dbReference type="NCBI Taxonomy" id="2268447"/>
    <lineage>
        <taxon>Bacteria</taxon>
        <taxon>Bacillati</taxon>
        <taxon>Actinomycetota</taxon>
        <taxon>Actinomycetes</taxon>
        <taxon>Propionibacteriales</taxon>
        <taxon>Propionibacteriaceae</taxon>
        <taxon>Desertihabitans</taxon>
    </lineage>
</organism>
<proteinExistence type="predicted"/>
<comment type="caution">
    <text evidence="1">The sequence shown here is derived from an EMBL/GenBank/DDBJ whole genome shotgun (WGS) entry which is preliminary data.</text>
</comment>
<dbReference type="EMBL" id="QOUI01000001">
    <property type="protein sequence ID" value="RCK71218.1"/>
    <property type="molecule type" value="Genomic_DNA"/>
</dbReference>
<dbReference type="Gene3D" id="3.40.50.360">
    <property type="match status" value="1"/>
</dbReference>
<dbReference type="AlphaFoldDB" id="A0A367YZG7"/>
<evidence type="ECO:0000313" key="1">
    <source>
        <dbReference type="EMBL" id="RCK71218.1"/>
    </source>
</evidence>
<dbReference type="RefSeq" id="WP_114124921.1">
    <property type="nucleotide sequence ID" value="NZ_QOUI01000001.1"/>
</dbReference>
<evidence type="ECO:0008006" key="3">
    <source>
        <dbReference type="Google" id="ProtNLM"/>
    </source>
</evidence>
<dbReference type="Proteomes" id="UP000252770">
    <property type="component" value="Unassembled WGS sequence"/>
</dbReference>